<dbReference type="GO" id="GO:0003824">
    <property type="term" value="F:catalytic activity"/>
    <property type="evidence" value="ECO:0007669"/>
    <property type="project" value="InterPro"/>
</dbReference>
<dbReference type="InterPro" id="IPR020845">
    <property type="entry name" value="AMP-binding_CS"/>
</dbReference>
<evidence type="ECO:0000256" key="5">
    <source>
        <dbReference type="ARBA" id="ARBA00022737"/>
    </source>
</evidence>
<dbReference type="FunFam" id="3.40.50.980:FF:000002">
    <property type="entry name" value="Enterobactin synthetase component F"/>
    <property type="match status" value="1"/>
</dbReference>
<accession>A0A7W4LS31</accession>
<evidence type="ECO:0000256" key="6">
    <source>
        <dbReference type="ARBA" id="ARBA00023194"/>
    </source>
</evidence>
<dbReference type="FunFam" id="3.30.300.30:FF:000010">
    <property type="entry name" value="Enterobactin synthetase component F"/>
    <property type="match status" value="2"/>
</dbReference>
<dbReference type="PANTHER" id="PTHR45527">
    <property type="entry name" value="NONRIBOSOMAL PEPTIDE SYNTHETASE"/>
    <property type="match status" value="1"/>
</dbReference>
<dbReference type="PANTHER" id="PTHR45527:SF1">
    <property type="entry name" value="FATTY ACID SYNTHASE"/>
    <property type="match status" value="1"/>
</dbReference>
<dbReference type="Pfam" id="PF00975">
    <property type="entry name" value="Thioesterase"/>
    <property type="match status" value="1"/>
</dbReference>
<dbReference type="InterPro" id="IPR001031">
    <property type="entry name" value="Thioesterase"/>
</dbReference>
<dbReference type="InterPro" id="IPR020806">
    <property type="entry name" value="PKS_PP-bd"/>
</dbReference>
<dbReference type="GO" id="GO:0031177">
    <property type="term" value="F:phosphopantetheine binding"/>
    <property type="evidence" value="ECO:0007669"/>
    <property type="project" value="InterPro"/>
</dbReference>
<dbReference type="GO" id="GO:0044550">
    <property type="term" value="P:secondary metabolite biosynthetic process"/>
    <property type="evidence" value="ECO:0007669"/>
    <property type="project" value="UniProtKB-ARBA"/>
</dbReference>
<dbReference type="InterPro" id="IPR020802">
    <property type="entry name" value="TesA-like"/>
</dbReference>
<dbReference type="FunFam" id="1.10.1200.10:FF:000005">
    <property type="entry name" value="Nonribosomal peptide synthetase 1"/>
    <property type="match status" value="1"/>
</dbReference>
<dbReference type="RefSeq" id="WP_128974090.1">
    <property type="nucleotide sequence ID" value="NZ_CP063687.1"/>
</dbReference>
<dbReference type="CDD" id="cd19534">
    <property type="entry name" value="E_NRPS"/>
    <property type="match status" value="1"/>
</dbReference>
<dbReference type="InterPro" id="IPR010071">
    <property type="entry name" value="AA_adenyl_dom"/>
</dbReference>
<dbReference type="Pfam" id="PF00501">
    <property type="entry name" value="AMP-binding"/>
    <property type="match status" value="2"/>
</dbReference>
<dbReference type="PROSITE" id="PS50075">
    <property type="entry name" value="CARRIER"/>
    <property type="match status" value="2"/>
</dbReference>
<dbReference type="NCBIfam" id="NF003417">
    <property type="entry name" value="PRK04813.1"/>
    <property type="match status" value="3"/>
</dbReference>
<dbReference type="InterPro" id="IPR009081">
    <property type="entry name" value="PP-bd_ACP"/>
</dbReference>
<dbReference type="FunFam" id="3.40.50.980:FF:000001">
    <property type="entry name" value="Non-ribosomal peptide synthetase"/>
    <property type="match status" value="2"/>
</dbReference>
<reference evidence="9" key="1">
    <citation type="submission" date="2020-10" db="EMBL/GenBank/DDBJ databases">
        <title>Complete genome sequence of Bacillus velezensis NST6.</title>
        <authorList>
            <person name="Choi J."/>
        </authorList>
    </citation>
    <scope>NUCLEOTIDE SEQUENCE [LARGE SCALE GENOMIC DNA]</scope>
    <source>
        <strain evidence="9">NST6</strain>
    </source>
</reference>
<dbReference type="Gene3D" id="2.30.38.10">
    <property type="entry name" value="Luciferase, Domain 3"/>
    <property type="match status" value="3"/>
</dbReference>
<evidence type="ECO:0000256" key="4">
    <source>
        <dbReference type="ARBA" id="ARBA00022553"/>
    </source>
</evidence>
<dbReference type="GO" id="GO:0043041">
    <property type="term" value="P:amino acid activation for nonribosomal peptide biosynthetic process"/>
    <property type="evidence" value="ECO:0007669"/>
    <property type="project" value="TreeGrafter"/>
</dbReference>
<dbReference type="Gene3D" id="3.30.300.30">
    <property type="match status" value="2"/>
</dbReference>
<dbReference type="InterPro" id="IPR000873">
    <property type="entry name" value="AMP-dep_synth/lig_dom"/>
</dbReference>
<dbReference type="SUPFAM" id="SSF56801">
    <property type="entry name" value="Acetyl-CoA synthetase-like"/>
    <property type="match status" value="3"/>
</dbReference>
<dbReference type="GO" id="GO:0017000">
    <property type="term" value="P:antibiotic biosynthetic process"/>
    <property type="evidence" value="ECO:0007669"/>
    <property type="project" value="UniProtKB-KW"/>
</dbReference>
<dbReference type="InterPro" id="IPR036736">
    <property type="entry name" value="ACP-like_sf"/>
</dbReference>
<dbReference type="CDD" id="cd19543">
    <property type="entry name" value="DCL_NRPS"/>
    <property type="match status" value="1"/>
</dbReference>
<dbReference type="Pfam" id="PF13193">
    <property type="entry name" value="AMP-binding_C"/>
    <property type="match status" value="2"/>
</dbReference>
<dbReference type="FunFam" id="3.40.50.12780:FF:000012">
    <property type="entry name" value="Non-ribosomal peptide synthetase"/>
    <property type="match status" value="2"/>
</dbReference>
<evidence type="ECO:0000256" key="2">
    <source>
        <dbReference type="ARBA" id="ARBA00006432"/>
    </source>
</evidence>
<dbReference type="SUPFAM" id="SSF47336">
    <property type="entry name" value="ACP-like"/>
    <property type="match status" value="2"/>
</dbReference>
<feature type="domain" description="Carrier" evidence="7">
    <location>
        <begin position="774"/>
        <end position="848"/>
    </location>
</feature>
<dbReference type="Pfam" id="PF00550">
    <property type="entry name" value="PP-binding"/>
    <property type="match status" value="2"/>
</dbReference>
<name>A0A7W4LS31_BACVE</name>
<dbReference type="SMART" id="SM00823">
    <property type="entry name" value="PKS_PP"/>
    <property type="match status" value="2"/>
</dbReference>
<evidence type="ECO:0000313" key="9">
    <source>
        <dbReference type="Proteomes" id="UP000587477"/>
    </source>
</evidence>
<evidence type="ECO:0000313" key="8">
    <source>
        <dbReference type="EMBL" id="QOY28875.1"/>
    </source>
</evidence>
<dbReference type="InterPro" id="IPR023213">
    <property type="entry name" value="CAT-like_dom_sf"/>
</dbReference>
<evidence type="ECO:0000256" key="1">
    <source>
        <dbReference type="ARBA" id="ARBA00001957"/>
    </source>
</evidence>
<dbReference type="CDD" id="cd05930">
    <property type="entry name" value="A_NRPS"/>
    <property type="match status" value="1"/>
</dbReference>
<feature type="domain" description="Carrier" evidence="7">
    <location>
        <begin position="2318"/>
        <end position="2393"/>
    </location>
</feature>
<dbReference type="InterPro" id="IPR010060">
    <property type="entry name" value="NRPS_synth"/>
</dbReference>
<dbReference type="InterPro" id="IPR006162">
    <property type="entry name" value="Ppantetheine_attach_site"/>
</dbReference>
<keyword evidence="6" id="KW-0045">Antibiotic biosynthesis</keyword>
<dbReference type="Gene3D" id="1.10.287.490">
    <property type="entry name" value="Helix hairpin bin"/>
    <property type="match status" value="1"/>
</dbReference>
<dbReference type="InterPro" id="IPR029058">
    <property type="entry name" value="AB_hydrolase_fold"/>
</dbReference>
<proteinExistence type="inferred from homology"/>
<dbReference type="Gene3D" id="3.40.50.980">
    <property type="match status" value="4"/>
</dbReference>
<dbReference type="Pfam" id="PF00668">
    <property type="entry name" value="Condensation"/>
    <property type="match status" value="3"/>
</dbReference>
<dbReference type="NCBIfam" id="TIGR01733">
    <property type="entry name" value="AA-adenyl-dom"/>
    <property type="match status" value="2"/>
</dbReference>
<dbReference type="InterPro" id="IPR045851">
    <property type="entry name" value="AMP-bd_C_sf"/>
</dbReference>
<dbReference type="Gene3D" id="3.30.559.10">
    <property type="entry name" value="Chloramphenicol acetyltransferase-like domain"/>
    <property type="match status" value="2"/>
</dbReference>
<comment type="similarity">
    <text evidence="2">Belongs to the ATP-dependent AMP-binding enzyme family.</text>
</comment>
<sequence>MSEFKQQELFWSSMFNAEDRPSAIPSFQMSDSTIEHDAPSAPNRIHSSLSSDVSLRIMKMTNKSPMAVYMVLLVGIECLLYKYTGEEGVIVGVPTFEDETDEDLRLDQVMLIKQNINADGTFKSIFNEFKHTLNGAILHQHVPFDKMAGPLNLNYDSNHLPMIHTIVSLDQLHPIRFIETAAADTLFQFSIENDSIHLKLTYNEQAYDRQYMMQVIEHVNRIFSILLFQPDLMIRQLNILSDSETNQLIAYNQTAAEYPREKTIHQFLEEQAGRTPDQTAVVYEDSRLTYRELNERANQLARTLQSEGVQPDQPVGIMAERSLDMIVGIFGILKAGGAYVPIDPGYPEERVRYILEDSDTKLLLVQNQSQERVPFTGKVLDMKDPQNFCEDGSNVEPAAGPDHLAYVIYTSGSTGKPKGVMVEHRSVINRLVWMQEKYPLDERDAILQKTAITFDVSVWELFWWTMSGSKLVLLPSGGEKNPELILDTIAQKGVSTMHFVPAMLHAFLESMDQKPSGMLKQKLASLRHVFASGEALKPVHVAGFKRIITSVSQAQIINLYGPTEATIDVSYFDCQTEETYASIPIGKPISNIQLYILHADLEHMQPTGVAGELCIAGDGLARGYLNRPELTAEKFVNHPIAAGERIYRTGDLARWLPDGNIEYLGRIDHQVKIRGYRIEIGEVEGAFFQLPAIKEAIVIAREIDGETSLCAYYTAQHALTAGELREELSRQLPSYMIPAYFVQLEEMPLTFNGKIDRKSLPSPRENLTGMNYEAPRTELENILAAVWESVLGLERVGISDHFFELGGDSIKSIQVSSRLYQAGYKFEIKHLFKYPTISELVPYVEPVTRIAEQGEIKGRALLTPIQHWFFDQKYPELHHYNQAVMLYWKEGLNESKLRDVMKKITEHHDALRMVYVPTEDGYEARNRGIEEGDLFSLEVISLREEKNVSQTIETISNEIQQSIQLAEGPLMKLGLFRCQEGDHLLIAVHHLVIDGVSWRILLEDIAAAYEQLQNGEAIRLPKKTDSYLLWAEQLNRYAESQEFEAENQYWFRQKHNPQHTLPKDNEQETGLAKDRETVIVQWTVEETERLLKNAHRAYSTDMNDLLLTGLGIAIHRWTGHEDILIDLEGHGRESIIPDLDISRTVGWFTSLYPVSLQIKADQDIPGRIKTVKENLRQIPQKGIGYGLIKYLSDHPKAHEWTGHPEIRFNYLGQFDQDVRNGKMEVSPYSSGKTASDNRPLTYTLDINGMISDGRLSLAISYCGKQYQRETMEACADLLKNSLQQVIAHCDAQDQIHLTPSDISLKGITIGELDQFVQQTSHLGDIENIYPLTPMQKGMLFHSLIDSASEAYFEQAAFDLKGFLDIDAFRMSLAHLAEKYDILRTLFYTEWKDQPLQIVFRQKPIETAVEDIRSMNSHQRSEFIADFARRDKARGFNLTRDALMRVSILRTEEDQARLIWSFHHILMDGWCLPLVTKEVFETYYAILEQRQPKRGTVTPYSRYIEWLDQQDHKQASAYWRNYLEGYEGQTVLLQEQSSGQAKGYEKGEHEFRLGKRLTDEIKQAASRQQVTVNTWIQTAWGLLLQRYNGSQDVVFGTVVSGRPAEIPGIETMVGLFINTIPVRIHTQPEMTAAQVLKMNQERALASQKYDTFPLYDIQAQTEQKQQLINHIMVFENYPVEKQIEHMKQDDNALDILDFHMEEHTHYDFTFIVMPDGEIDIRFVYNRDVYDQASVERMQTHFMQIMKQMADDQEIRVQDLDIVTADERSLLIDKFNDTAAEYPKEKTIHQLFEEQAERTPEHVAIVFEDKKLTYRVVNERANQLARTLVAKGLQAEELVGIMAERSPEMVIGILAILKAGGVYVPIDPDYPKERIHYMLEDSNVSILLLQHHLLEDTDYQSHTVFLDDPSSYGAEASNLNLNVMPNQLAYVIYTSGTTGNPKGTLIEHKNVVRLLFNNKNVFDFNASDTWTLFHSFCFDFSVWEMYGALLYGGKLVIVPKQTAKNPERYLQLLKSEAVTILNQTPSYFYQLMQEEREDPESNLNIRKIIFGGEALNPSFLKDWKLKYPLTQLINMYGITETTVHVTYKEITEREIDEGRSNIGQPIPTLQAYILDEYQRIQVMGIPGELYVAGEGLARGYLNRPELTAEKFVEHPCELYVAGEGLARGYLNRPELTAEKFVEHPFAAGEKMYKTGDVARWLPDGNIEYLGRIDHQVKIRGYRIEIGEVEAALLQLESVKETVVIAIEEEGSKQLCAYLSGDDSLNTAQLKRHLLNKLPAYMIPAYFVQMEKMPITANGKIDRKALPAPEGNRLTGTEYEAPGTLIEKQLAEIWKNILALSDPGIKDNFFDVGGHSLKVLQVIHQINDRMGIKMHYQAVYDFPTIETMARAIQAAVFESKTDNVFVKMNQNGSIPVFCFPPLIGYGLVYNEMAKRLDGRCTVYAADFLEEPSYEQEIVDRYAESMIGIQEQGPFLLLGYSSGSNLAFEVAKALEKRGRIVSDIMMLDSKRAVSVNYFSEEETEEIIHRNLDIIPDYYRELLTIPSIKDKIRSYLTYHNKLINSGAVNANIHHFQCGELTDRGWTQSTAQHYLEYKLKGDHVTIFDPHNIEENTDAIRSIIKRIEERHHHGLVLEEQLSIGSFAGDTKFDKM</sequence>
<evidence type="ECO:0000256" key="3">
    <source>
        <dbReference type="ARBA" id="ARBA00022450"/>
    </source>
</evidence>
<dbReference type="SUPFAM" id="SSF52777">
    <property type="entry name" value="CoA-dependent acyltransferases"/>
    <property type="match status" value="5"/>
</dbReference>
<keyword evidence="3" id="KW-0596">Phosphopantetheine</keyword>
<dbReference type="Proteomes" id="UP000587477">
    <property type="component" value="Chromosome"/>
</dbReference>
<keyword evidence="4" id="KW-0597">Phosphoprotein</keyword>
<dbReference type="SMART" id="SM00824">
    <property type="entry name" value="PKS_TE"/>
    <property type="match status" value="1"/>
</dbReference>
<dbReference type="Gene3D" id="3.40.50.1820">
    <property type="entry name" value="alpha/beta hydrolase"/>
    <property type="match status" value="1"/>
</dbReference>
<keyword evidence="5" id="KW-0677">Repeat</keyword>
<evidence type="ECO:0000259" key="7">
    <source>
        <dbReference type="PROSITE" id="PS50075"/>
    </source>
</evidence>
<dbReference type="FunFam" id="2.30.38.10:FF:000001">
    <property type="entry name" value="Non-ribosomal peptide synthetase PvdI"/>
    <property type="match status" value="1"/>
</dbReference>
<dbReference type="InterPro" id="IPR025110">
    <property type="entry name" value="AMP-bd_C"/>
</dbReference>
<dbReference type="Gene3D" id="1.10.1200.10">
    <property type="entry name" value="ACP-like"/>
    <property type="match status" value="2"/>
</dbReference>
<dbReference type="GO" id="GO:0008610">
    <property type="term" value="P:lipid biosynthetic process"/>
    <property type="evidence" value="ECO:0007669"/>
    <property type="project" value="UniProtKB-ARBA"/>
</dbReference>
<dbReference type="PROSITE" id="PS00455">
    <property type="entry name" value="AMP_BINDING"/>
    <property type="match status" value="2"/>
</dbReference>
<dbReference type="SUPFAM" id="SSF53474">
    <property type="entry name" value="alpha/beta-Hydrolases"/>
    <property type="match status" value="1"/>
</dbReference>
<organism evidence="8 9">
    <name type="scientific">Bacillus velezensis</name>
    <dbReference type="NCBI Taxonomy" id="492670"/>
    <lineage>
        <taxon>Bacteria</taxon>
        <taxon>Bacillati</taxon>
        <taxon>Bacillota</taxon>
        <taxon>Bacilli</taxon>
        <taxon>Bacillales</taxon>
        <taxon>Bacillaceae</taxon>
        <taxon>Bacillus</taxon>
        <taxon>Bacillus amyloliquefaciens group</taxon>
    </lineage>
</organism>
<dbReference type="InterPro" id="IPR001242">
    <property type="entry name" value="Condensation_dom"/>
</dbReference>
<dbReference type="Gene3D" id="3.30.559.30">
    <property type="entry name" value="Nonribosomal peptide synthetase, condensation domain"/>
    <property type="match status" value="3"/>
</dbReference>
<protein>
    <submittedName>
        <fullName evidence="8">Linear gramicidin synthase subunit D</fullName>
    </submittedName>
</protein>
<dbReference type="EMBL" id="CP063687">
    <property type="protein sequence ID" value="QOY28875.1"/>
    <property type="molecule type" value="Genomic_DNA"/>
</dbReference>
<gene>
    <name evidence="8" type="primary">lgrD</name>
    <name evidence="8" type="ORF">BACVE_003917</name>
</gene>
<dbReference type="GO" id="GO:0005737">
    <property type="term" value="C:cytoplasm"/>
    <property type="evidence" value="ECO:0007669"/>
    <property type="project" value="TreeGrafter"/>
</dbReference>
<dbReference type="PROSITE" id="PS00012">
    <property type="entry name" value="PHOSPHOPANTETHEINE"/>
    <property type="match status" value="2"/>
</dbReference>
<comment type="cofactor">
    <cofactor evidence="1">
        <name>pantetheine 4'-phosphate</name>
        <dbReference type="ChEBI" id="CHEBI:47942"/>
    </cofactor>
</comment>
<dbReference type="NCBIfam" id="TIGR01720">
    <property type="entry name" value="NRPS-para261"/>
    <property type="match status" value="1"/>
</dbReference>